<evidence type="ECO:0000256" key="2">
    <source>
        <dbReference type="ARBA" id="ARBA00022448"/>
    </source>
</evidence>
<sequence length="197" mass="21519">WTIRAGGRWGLFGPNGSGKTTLISLLTSDHPQTYALPITHVGHRTRLPGRGKPGVNVFDIQKRIGHASPEVHAFFPKAYTLWRTVHSRLAEAFHPKPPSTTKYAGTLLVEFEDTAAGMGGWDGAVFGEAGLSVKRLALFIHAVVGKRNLIVFGEAFSGMDSVVRDRCFQVLRDGFDRNRQARLVVGNVGEEVPEADT</sequence>
<reference evidence="4 5" key="1">
    <citation type="submission" date="2018-03" db="EMBL/GenBank/DDBJ databases">
        <title>Genomes of Pezizomycetes fungi and the evolution of truffles.</title>
        <authorList>
            <person name="Murat C."/>
            <person name="Payen T."/>
            <person name="Noel B."/>
            <person name="Kuo A."/>
            <person name="Martin F.M."/>
        </authorList>
    </citation>
    <scope>NUCLEOTIDE SEQUENCE [LARGE SCALE GENOMIC DNA]</scope>
    <source>
        <strain evidence="4">091103-1</strain>
    </source>
</reference>
<dbReference type="InterPro" id="IPR003439">
    <property type="entry name" value="ABC_transporter-like_ATP-bd"/>
</dbReference>
<dbReference type="EMBL" id="PYWC01000034">
    <property type="protein sequence ID" value="PWW76344.1"/>
    <property type="molecule type" value="Genomic_DNA"/>
</dbReference>
<dbReference type="Gene3D" id="3.40.50.300">
    <property type="entry name" value="P-loop containing nucleotide triphosphate hydrolases"/>
    <property type="match status" value="1"/>
</dbReference>
<dbReference type="STRING" id="42249.A0A317SPG7"/>
<dbReference type="GO" id="GO:0016887">
    <property type="term" value="F:ATP hydrolysis activity"/>
    <property type="evidence" value="ECO:0007669"/>
    <property type="project" value="InterPro"/>
</dbReference>
<name>A0A317SPG7_9PEZI</name>
<evidence type="ECO:0000256" key="1">
    <source>
        <dbReference type="ARBA" id="ARBA00005417"/>
    </source>
</evidence>
<dbReference type="Proteomes" id="UP000246991">
    <property type="component" value="Unassembled WGS sequence"/>
</dbReference>
<feature type="domain" description="ABC transporter" evidence="3">
    <location>
        <begin position="1"/>
        <end position="31"/>
    </location>
</feature>
<comment type="similarity">
    <text evidence="1">Belongs to the ABC transporter superfamily.</text>
</comment>
<organism evidence="4 5">
    <name type="scientific">Tuber magnatum</name>
    <name type="common">white Piedmont truffle</name>
    <dbReference type="NCBI Taxonomy" id="42249"/>
    <lineage>
        <taxon>Eukaryota</taxon>
        <taxon>Fungi</taxon>
        <taxon>Dikarya</taxon>
        <taxon>Ascomycota</taxon>
        <taxon>Pezizomycotina</taxon>
        <taxon>Pezizomycetes</taxon>
        <taxon>Pezizales</taxon>
        <taxon>Tuberaceae</taxon>
        <taxon>Tuber</taxon>
    </lineage>
</organism>
<comment type="caution">
    <text evidence="4">The sequence shown here is derived from an EMBL/GenBank/DDBJ whole genome shotgun (WGS) entry which is preliminary data.</text>
</comment>
<dbReference type="InterPro" id="IPR027417">
    <property type="entry name" value="P-loop_NTPase"/>
</dbReference>
<gene>
    <name evidence="4" type="ORF">C7212DRAFT_186480</name>
</gene>
<dbReference type="GO" id="GO:0005524">
    <property type="term" value="F:ATP binding"/>
    <property type="evidence" value="ECO:0007669"/>
    <property type="project" value="InterPro"/>
</dbReference>
<evidence type="ECO:0000259" key="3">
    <source>
        <dbReference type="Pfam" id="PF00005"/>
    </source>
</evidence>
<dbReference type="AlphaFoldDB" id="A0A317SPG7"/>
<keyword evidence="2" id="KW-0813">Transport</keyword>
<protein>
    <recommendedName>
        <fullName evidence="3">ABC transporter domain-containing protein</fullName>
    </recommendedName>
</protein>
<evidence type="ECO:0000313" key="5">
    <source>
        <dbReference type="Proteomes" id="UP000246991"/>
    </source>
</evidence>
<dbReference type="OrthoDB" id="10255969at2759"/>
<keyword evidence="5" id="KW-1185">Reference proteome</keyword>
<accession>A0A317SPG7</accession>
<proteinExistence type="inferred from homology"/>
<dbReference type="PANTHER" id="PTHR43117:SF4">
    <property type="entry name" value="OSMOPROTECTANT IMPORT ATP-BINDING PROTEIN OSMV"/>
    <property type="match status" value="1"/>
</dbReference>
<dbReference type="PANTHER" id="PTHR43117">
    <property type="entry name" value="OSMOPROTECTANT IMPORT ATP-BINDING PROTEIN OSMV"/>
    <property type="match status" value="1"/>
</dbReference>
<dbReference type="SUPFAM" id="SSF52540">
    <property type="entry name" value="P-loop containing nucleoside triphosphate hydrolases"/>
    <property type="match status" value="1"/>
</dbReference>
<feature type="non-terminal residue" evidence="4">
    <location>
        <position position="1"/>
    </location>
</feature>
<evidence type="ECO:0000313" key="4">
    <source>
        <dbReference type="EMBL" id="PWW76344.1"/>
    </source>
</evidence>
<dbReference type="Pfam" id="PF00005">
    <property type="entry name" value="ABC_tran"/>
    <property type="match status" value="1"/>
</dbReference>